<evidence type="ECO:0000256" key="1">
    <source>
        <dbReference type="ARBA" id="ARBA00007749"/>
    </source>
</evidence>
<dbReference type="GO" id="GO:0016787">
    <property type="term" value="F:hydrolase activity"/>
    <property type="evidence" value="ECO:0007669"/>
    <property type="project" value="UniProtKB-KW"/>
</dbReference>
<dbReference type="PANTHER" id="PTHR42978:SF6">
    <property type="entry name" value="QUORUM-QUENCHING LACTONASE YTNP-RELATED"/>
    <property type="match status" value="1"/>
</dbReference>
<evidence type="ECO:0000256" key="4">
    <source>
        <dbReference type="ARBA" id="ARBA00022833"/>
    </source>
</evidence>
<dbReference type="AlphaFoldDB" id="A0A382CTI4"/>
<sequence>MKIGDYTLYSIETSEFGLDGGAMFGIIPKPLWEKQVPADSLNRISMVTRSLLLVSGAHKILVDTGNGDKWAEKYRRMYNIDMTRYSIESSLQKYGFTPDDITDVFCTHLHFDHIGGNTRMDGEKVVPTFSNATYWVSQDNWQLANHPSQKDQGSFLEWDWIVLAENNMLNIVNGDEPFLPGIDLYFTHGHTKGLMHPLIRDDQATLFYCADLVPMAAHIPVPWVMAYDIHPALTVQEKEELLPRMVKENWILFFEHDPYLQACTIKMDGKHYCIQDPVVISD</sequence>
<dbReference type="Pfam" id="PF00753">
    <property type="entry name" value="Lactamase_B"/>
    <property type="match status" value="1"/>
</dbReference>
<keyword evidence="4" id="KW-0862">Zinc</keyword>
<accession>A0A382CTI4</accession>
<feature type="domain" description="Metallo-beta-lactamase" evidence="5">
    <location>
        <begin position="47"/>
        <end position="256"/>
    </location>
</feature>
<dbReference type="GO" id="GO:0046872">
    <property type="term" value="F:metal ion binding"/>
    <property type="evidence" value="ECO:0007669"/>
    <property type="project" value="UniProtKB-KW"/>
</dbReference>
<dbReference type="SUPFAM" id="SSF56281">
    <property type="entry name" value="Metallo-hydrolase/oxidoreductase"/>
    <property type="match status" value="1"/>
</dbReference>
<dbReference type="InterPro" id="IPR051013">
    <property type="entry name" value="MBL_superfamily_lactonases"/>
</dbReference>
<organism evidence="6">
    <name type="scientific">marine metagenome</name>
    <dbReference type="NCBI Taxonomy" id="408172"/>
    <lineage>
        <taxon>unclassified sequences</taxon>
        <taxon>metagenomes</taxon>
        <taxon>ecological metagenomes</taxon>
    </lineage>
</organism>
<evidence type="ECO:0000256" key="2">
    <source>
        <dbReference type="ARBA" id="ARBA00022723"/>
    </source>
</evidence>
<dbReference type="SMART" id="SM00849">
    <property type="entry name" value="Lactamase_B"/>
    <property type="match status" value="1"/>
</dbReference>
<dbReference type="CDD" id="cd16281">
    <property type="entry name" value="metallo-hydrolase-like_MBL-fold"/>
    <property type="match status" value="1"/>
</dbReference>
<dbReference type="InterPro" id="IPR001279">
    <property type="entry name" value="Metallo-B-lactamas"/>
</dbReference>
<name>A0A382CTI4_9ZZZZ</name>
<gene>
    <name evidence="6" type="ORF">METZ01_LOCUS181451</name>
</gene>
<reference evidence="6" key="1">
    <citation type="submission" date="2018-05" db="EMBL/GenBank/DDBJ databases">
        <authorList>
            <person name="Lanie J.A."/>
            <person name="Ng W.-L."/>
            <person name="Kazmierczak K.M."/>
            <person name="Andrzejewski T.M."/>
            <person name="Davidsen T.M."/>
            <person name="Wayne K.J."/>
            <person name="Tettelin H."/>
            <person name="Glass J.I."/>
            <person name="Rusch D."/>
            <person name="Podicherti R."/>
            <person name="Tsui H.-C.T."/>
            <person name="Winkler M.E."/>
        </authorList>
    </citation>
    <scope>NUCLEOTIDE SEQUENCE</scope>
</reference>
<keyword evidence="2" id="KW-0479">Metal-binding</keyword>
<proteinExistence type="inferred from homology"/>
<protein>
    <recommendedName>
        <fullName evidence="5">Metallo-beta-lactamase domain-containing protein</fullName>
    </recommendedName>
</protein>
<dbReference type="PANTHER" id="PTHR42978">
    <property type="entry name" value="QUORUM-QUENCHING LACTONASE YTNP-RELATED-RELATED"/>
    <property type="match status" value="1"/>
</dbReference>
<dbReference type="EMBL" id="UINC01035727">
    <property type="protein sequence ID" value="SVB28597.1"/>
    <property type="molecule type" value="Genomic_DNA"/>
</dbReference>
<evidence type="ECO:0000259" key="5">
    <source>
        <dbReference type="SMART" id="SM00849"/>
    </source>
</evidence>
<dbReference type="InterPro" id="IPR036866">
    <property type="entry name" value="RibonucZ/Hydroxyglut_hydro"/>
</dbReference>
<evidence type="ECO:0000256" key="3">
    <source>
        <dbReference type="ARBA" id="ARBA00022801"/>
    </source>
</evidence>
<dbReference type="Gene3D" id="3.60.15.10">
    <property type="entry name" value="Ribonuclease Z/Hydroxyacylglutathione hydrolase-like"/>
    <property type="match status" value="1"/>
</dbReference>
<keyword evidence="3" id="KW-0378">Hydrolase</keyword>
<evidence type="ECO:0000313" key="6">
    <source>
        <dbReference type="EMBL" id="SVB28597.1"/>
    </source>
</evidence>
<comment type="similarity">
    <text evidence="1">Belongs to the metallo-beta-lactamase superfamily.</text>
</comment>